<comment type="caution">
    <text evidence="1">The sequence shown here is derived from an EMBL/GenBank/DDBJ whole genome shotgun (WGS) entry which is preliminary data.</text>
</comment>
<evidence type="ECO:0000313" key="1">
    <source>
        <dbReference type="EMBL" id="KAI0502293.1"/>
    </source>
</evidence>
<dbReference type="AlphaFoldDB" id="A0A8T3B0H0"/>
<sequence length="106" mass="12121">MCEEAHVPVHPEDQKIIKTPLFRISEPLKLLSIIFQCQHLLSRRSKLLSQNFSRLLLLSRCLESTRMLSKSSNILLLTISYILTKVNFLPSSISSKLSLIVAWIDS</sequence>
<gene>
    <name evidence="1" type="ORF">KFK09_017240</name>
</gene>
<protein>
    <submittedName>
        <fullName evidence="1">Uncharacterized protein</fullName>
    </submittedName>
</protein>
<accession>A0A8T3B0H0</accession>
<keyword evidence="2" id="KW-1185">Reference proteome</keyword>
<dbReference type="Proteomes" id="UP000829196">
    <property type="component" value="Unassembled WGS sequence"/>
</dbReference>
<reference evidence="1" key="1">
    <citation type="journal article" date="2022" name="Front. Genet.">
        <title>Chromosome-Scale Assembly of the Dendrobium nobile Genome Provides Insights Into the Molecular Mechanism of the Biosynthesis of the Medicinal Active Ingredient of Dendrobium.</title>
        <authorList>
            <person name="Xu Q."/>
            <person name="Niu S.-C."/>
            <person name="Li K.-L."/>
            <person name="Zheng P.-J."/>
            <person name="Zhang X.-J."/>
            <person name="Jia Y."/>
            <person name="Liu Y."/>
            <person name="Niu Y.-X."/>
            <person name="Yu L.-H."/>
            <person name="Chen D.-F."/>
            <person name="Zhang G.-Q."/>
        </authorList>
    </citation>
    <scope>NUCLEOTIDE SEQUENCE</scope>
    <source>
        <tissue evidence="1">Leaf</tissue>
    </source>
</reference>
<dbReference type="EMBL" id="JAGYWB010000012">
    <property type="protein sequence ID" value="KAI0502293.1"/>
    <property type="molecule type" value="Genomic_DNA"/>
</dbReference>
<name>A0A8T3B0H0_DENNO</name>
<evidence type="ECO:0000313" key="2">
    <source>
        <dbReference type="Proteomes" id="UP000829196"/>
    </source>
</evidence>
<proteinExistence type="predicted"/>
<organism evidence="1 2">
    <name type="scientific">Dendrobium nobile</name>
    <name type="common">Orchid</name>
    <dbReference type="NCBI Taxonomy" id="94219"/>
    <lineage>
        <taxon>Eukaryota</taxon>
        <taxon>Viridiplantae</taxon>
        <taxon>Streptophyta</taxon>
        <taxon>Embryophyta</taxon>
        <taxon>Tracheophyta</taxon>
        <taxon>Spermatophyta</taxon>
        <taxon>Magnoliopsida</taxon>
        <taxon>Liliopsida</taxon>
        <taxon>Asparagales</taxon>
        <taxon>Orchidaceae</taxon>
        <taxon>Epidendroideae</taxon>
        <taxon>Malaxideae</taxon>
        <taxon>Dendrobiinae</taxon>
        <taxon>Dendrobium</taxon>
    </lineage>
</organism>